<name>A0A166RDI1_9AGAM</name>
<gene>
    <name evidence="2" type="ORF">FIBSPDRAFT_886033</name>
</gene>
<keyword evidence="3" id="KW-1185">Reference proteome</keyword>
<accession>A0A166RDI1</accession>
<feature type="compositionally biased region" description="Polar residues" evidence="1">
    <location>
        <begin position="37"/>
        <end position="51"/>
    </location>
</feature>
<evidence type="ECO:0000256" key="1">
    <source>
        <dbReference type="SAM" id="MobiDB-lite"/>
    </source>
</evidence>
<reference evidence="2 3" key="1">
    <citation type="journal article" date="2016" name="Mol. Biol. Evol.">
        <title>Comparative Genomics of Early-Diverging Mushroom-Forming Fungi Provides Insights into the Origins of Lignocellulose Decay Capabilities.</title>
        <authorList>
            <person name="Nagy L.G."/>
            <person name="Riley R."/>
            <person name="Tritt A."/>
            <person name="Adam C."/>
            <person name="Daum C."/>
            <person name="Floudas D."/>
            <person name="Sun H."/>
            <person name="Yadav J.S."/>
            <person name="Pangilinan J."/>
            <person name="Larsson K.H."/>
            <person name="Matsuura K."/>
            <person name="Barry K."/>
            <person name="Labutti K."/>
            <person name="Kuo R."/>
            <person name="Ohm R.A."/>
            <person name="Bhattacharya S.S."/>
            <person name="Shirouzu T."/>
            <person name="Yoshinaga Y."/>
            <person name="Martin F.M."/>
            <person name="Grigoriev I.V."/>
            <person name="Hibbett D.S."/>
        </authorList>
    </citation>
    <scope>NUCLEOTIDE SEQUENCE [LARGE SCALE GENOMIC DNA]</scope>
    <source>
        <strain evidence="2 3">CBS 109695</strain>
    </source>
</reference>
<dbReference type="AlphaFoldDB" id="A0A166RDI1"/>
<proteinExistence type="predicted"/>
<protein>
    <submittedName>
        <fullName evidence="2">Uncharacterized protein</fullName>
    </submittedName>
</protein>
<sequence length="151" mass="15963">MTVRGGGGAVRFGSLPSTPRRSGHSETVLHTRGGQEVQWSQPGGLDQETSGRSGGEVREMVAASGEVGGGALLQVLIGRPTKGAHAVPEPTVDVARDRSLTLPEHTRSRTPVEPMTARVVVESHDLALSLPLLLDAQDIVKQFSIRSRNEG</sequence>
<evidence type="ECO:0000313" key="2">
    <source>
        <dbReference type="EMBL" id="KZP28163.1"/>
    </source>
</evidence>
<dbReference type="EMBL" id="KV417505">
    <property type="protein sequence ID" value="KZP28163.1"/>
    <property type="molecule type" value="Genomic_DNA"/>
</dbReference>
<organism evidence="2 3">
    <name type="scientific">Athelia psychrophila</name>
    <dbReference type="NCBI Taxonomy" id="1759441"/>
    <lineage>
        <taxon>Eukaryota</taxon>
        <taxon>Fungi</taxon>
        <taxon>Dikarya</taxon>
        <taxon>Basidiomycota</taxon>
        <taxon>Agaricomycotina</taxon>
        <taxon>Agaricomycetes</taxon>
        <taxon>Agaricomycetidae</taxon>
        <taxon>Atheliales</taxon>
        <taxon>Atheliaceae</taxon>
        <taxon>Athelia</taxon>
    </lineage>
</organism>
<feature type="region of interest" description="Disordered" evidence="1">
    <location>
        <begin position="1"/>
        <end position="58"/>
    </location>
</feature>
<evidence type="ECO:0000313" key="3">
    <source>
        <dbReference type="Proteomes" id="UP000076532"/>
    </source>
</evidence>
<feature type="compositionally biased region" description="Gly residues" evidence="1">
    <location>
        <begin position="1"/>
        <end position="10"/>
    </location>
</feature>
<dbReference type="Proteomes" id="UP000076532">
    <property type="component" value="Unassembled WGS sequence"/>
</dbReference>